<evidence type="ECO:0000256" key="9">
    <source>
        <dbReference type="ARBA" id="ARBA00023136"/>
    </source>
</evidence>
<evidence type="ECO:0000256" key="11">
    <source>
        <dbReference type="SAM" id="SignalP"/>
    </source>
</evidence>
<organism evidence="12 13">
    <name type="scientific">Polypterus senegalus</name>
    <name type="common">Senegal bichir</name>
    <dbReference type="NCBI Taxonomy" id="55291"/>
    <lineage>
        <taxon>Eukaryota</taxon>
        <taxon>Metazoa</taxon>
        <taxon>Chordata</taxon>
        <taxon>Craniata</taxon>
        <taxon>Vertebrata</taxon>
        <taxon>Euteleostomi</taxon>
        <taxon>Actinopterygii</taxon>
        <taxon>Polypteriformes</taxon>
        <taxon>Polypteridae</taxon>
        <taxon>Polypterus</taxon>
    </lineage>
</organism>
<dbReference type="InterPro" id="IPR002659">
    <property type="entry name" value="Glyco_trans_31"/>
</dbReference>
<dbReference type="GO" id="GO:0006493">
    <property type="term" value="P:protein O-linked glycosylation"/>
    <property type="evidence" value="ECO:0007669"/>
    <property type="project" value="TreeGrafter"/>
</dbReference>
<comment type="similarity">
    <text evidence="2 10">Belongs to the glycosyltransferase 31 family.</text>
</comment>
<keyword evidence="4" id="KW-0808">Transferase</keyword>
<dbReference type="PANTHER" id="PTHR11214:SF387">
    <property type="entry name" value="HEXOSYLTRANSFERASE"/>
    <property type="match status" value="1"/>
</dbReference>
<dbReference type="EC" id="2.4.1.-" evidence="10"/>
<dbReference type="GO" id="GO:0030311">
    <property type="term" value="P:poly-N-acetyllactosamine biosynthetic process"/>
    <property type="evidence" value="ECO:0007669"/>
    <property type="project" value="TreeGrafter"/>
</dbReference>
<evidence type="ECO:0000256" key="3">
    <source>
        <dbReference type="ARBA" id="ARBA00022676"/>
    </source>
</evidence>
<dbReference type="Gene3D" id="3.90.550.50">
    <property type="match status" value="1"/>
</dbReference>
<keyword evidence="6" id="KW-0735">Signal-anchor</keyword>
<keyword evidence="13" id="KW-1185">Reference proteome</keyword>
<protein>
    <recommendedName>
        <fullName evidence="10">Hexosyltransferase</fullName>
        <ecNumber evidence="10">2.4.1.-</ecNumber>
    </recommendedName>
</protein>
<dbReference type="GO" id="GO:0000139">
    <property type="term" value="C:Golgi membrane"/>
    <property type="evidence" value="ECO:0007669"/>
    <property type="project" value="UniProtKB-SubCell"/>
</dbReference>
<evidence type="ECO:0000256" key="7">
    <source>
        <dbReference type="ARBA" id="ARBA00022989"/>
    </source>
</evidence>
<dbReference type="Proteomes" id="UP000886611">
    <property type="component" value="Unassembled WGS sequence"/>
</dbReference>
<evidence type="ECO:0000313" key="13">
    <source>
        <dbReference type="Proteomes" id="UP000886611"/>
    </source>
</evidence>
<evidence type="ECO:0000256" key="8">
    <source>
        <dbReference type="ARBA" id="ARBA00023034"/>
    </source>
</evidence>
<feature type="chain" id="PRO_5036501768" description="Hexosyltransferase" evidence="11">
    <location>
        <begin position="26"/>
        <end position="349"/>
    </location>
</feature>
<keyword evidence="3 10" id="KW-0328">Glycosyltransferase</keyword>
<feature type="signal peptide" evidence="11">
    <location>
        <begin position="1"/>
        <end position="25"/>
    </location>
</feature>
<keyword evidence="8 10" id="KW-0333">Golgi apparatus</keyword>
<evidence type="ECO:0000256" key="2">
    <source>
        <dbReference type="ARBA" id="ARBA00008661"/>
    </source>
</evidence>
<dbReference type="OrthoDB" id="5957813at2759"/>
<feature type="non-terminal residue" evidence="12">
    <location>
        <position position="349"/>
    </location>
</feature>
<proteinExistence type="inferred from homology"/>
<reference evidence="12 13" key="1">
    <citation type="journal article" date="2021" name="Cell">
        <title>Tracing the genetic footprints of vertebrate landing in non-teleost ray-finned fishes.</title>
        <authorList>
            <person name="Bi X."/>
            <person name="Wang K."/>
            <person name="Yang L."/>
            <person name="Pan H."/>
            <person name="Jiang H."/>
            <person name="Wei Q."/>
            <person name="Fang M."/>
            <person name="Yu H."/>
            <person name="Zhu C."/>
            <person name="Cai Y."/>
            <person name="He Y."/>
            <person name="Gan X."/>
            <person name="Zeng H."/>
            <person name="Yu D."/>
            <person name="Zhu Y."/>
            <person name="Jiang H."/>
            <person name="Qiu Q."/>
            <person name="Yang H."/>
            <person name="Zhang Y.E."/>
            <person name="Wang W."/>
            <person name="Zhu M."/>
            <person name="He S."/>
            <person name="Zhang G."/>
        </authorList>
    </citation>
    <scope>NUCLEOTIDE SEQUENCE [LARGE SCALE GENOMIC DNA]</scope>
    <source>
        <strain evidence="12">Bchr_013</strain>
    </source>
</reference>
<dbReference type="EMBL" id="JAATIS010004040">
    <property type="protein sequence ID" value="KAG2462879.1"/>
    <property type="molecule type" value="Genomic_DNA"/>
</dbReference>
<keyword evidence="5" id="KW-0812">Transmembrane</keyword>
<keyword evidence="9" id="KW-0472">Membrane</keyword>
<evidence type="ECO:0000313" key="12">
    <source>
        <dbReference type="EMBL" id="KAG2462879.1"/>
    </source>
</evidence>
<comment type="subcellular location">
    <subcellularLocation>
        <location evidence="1 10">Golgi apparatus membrane</location>
        <topology evidence="1 10">Single-pass type II membrane protein</topology>
    </subcellularLocation>
</comment>
<comment type="caution">
    <text evidence="12">The sequence shown here is derived from an EMBL/GenBank/DDBJ whole genome shotgun (WGS) entry which is preliminary data.</text>
</comment>
<feature type="non-terminal residue" evidence="12">
    <location>
        <position position="1"/>
    </location>
</feature>
<dbReference type="AlphaFoldDB" id="A0A8X7X8G8"/>
<dbReference type="PANTHER" id="PTHR11214">
    <property type="entry name" value="BETA-1,3-N-ACETYLGLUCOSAMINYLTRANSFERASE"/>
    <property type="match status" value="1"/>
</dbReference>
<evidence type="ECO:0000256" key="6">
    <source>
        <dbReference type="ARBA" id="ARBA00022968"/>
    </source>
</evidence>
<evidence type="ECO:0000256" key="10">
    <source>
        <dbReference type="RuleBase" id="RU363063"/>
    </source>
</evidence>
<gene>
    <name evidence="12" type="primary">B3gnt3_1</name>
    <name evidence="12" type="ORF">GTO96_0002063</name>
</gene>
<keyword evidence="11" id="KW-0732">Signal</keyword>
<keyword evidence="7" id="KW-1133">Transmembrane helix</keyword>
<name>A0A8X7X8G8_POLSE</name>
<dbReference type="Pfam" id="PF01762">
    <property type="entry name" value="Galactosyl_T"/>
    <property type="match status" value="1"/>
</dbReference>
<evidence type="ECO:0000256" key="4">
    <source>
        <dbReference type="ARBA" id="ARBA00022679"/>
    </source>
</evidence>
<sequence length="349" mass="40284">MSNCLKVMVCLSFNILLSIVLYCSLEDNDDIKKINTLKSTSTESPIQRDSQMLYDGKYAYVLDFQKYKEEFPHLQDYKCKVISEPKELCGRTKSSKTLILAIKSHPGFFDRRHALRQTWAQPQVIENFHIKPIFLMATIENKIKMEKIEKEVSKYQDILQWDFTESHANLSLKEFCFLEWMMYNCVVDFVFKGDDDVFVYPPAIIKYLNRTPNVTSYVHGNLCVRARVFRSGKYQISQHLYSMNVLPTFVSGGGFIIPGILIPSLYRAATVLPVFPLDDVYFGFLAIKANVILKHGHGFYCFGLKFDACKYRNALIVHSTLENNAKGMSPRTLLNIWGRVIIQKNCIEV</sequence>
<evidence type="ECO:0000256" key="5">
    <source>
        <dbReference type="ARBA" id="ARBA00022692"/>
    </source>
</evidence>
<evidence type="ECO:0000256" key="1">
    <source>
        <dbReference type="ARBA" id="ARBA00004323"/>
    </source>
</evidence>
<accession>A0A8X7X8G8</accession>
<dbReference type="GO" id="GO:0016262">
    <property type="term" value="F:protein N-acetylglucosaminyltransferase activity"/>
    <property type="evidence" value="ECO:0007669"/>
    <property type="project" value="TreeGrafter"/>
</dbReference>